<reference evidence="1 2" key="1">
    <citation type="submission" date="2013-11" db="EMBL/GenBank/DDBJ databases">
        <title>Genome sequencing of Stegodyphus mimosarum.</title>
        <authorList>
            <person name="Bechsgaard J."/>
        </authorList>
    </citation>
    <scope>NUCLEOTIDE SEQUENCE [LARGE SCALE GENOMIC DNA]</scope>
</reference>
<gene>
    <name evidence="1" type="ORF">X975_14347</name>
</gene>
<evidence type="ECO:0000313" key="2">
    <source>
        <dbReference type="Proteomes" id="UP000054359"/>
    </source>
</evidence>
<protein>
    <submittedName>
        <fullName evidence="1">Uncharacterized protein</fullName>
    </submittedName>
</protein>
<accession>A0A087UPJ5</accession>
<keyword evidence="2" id="KW-1185">Reference proteome</keyword>
<dbReference type="EMBL" id="KK120888">
    <property type="protein sequence ID" value="KFM79284.1"/>
    <property type="molecule type" value="Genomic_DNA"/>
</dbReference>
<organism evidence="1 2">
    <name type="scientific">Stegodyphus mimosarum</name>
    <name type="common">African social velvet spider</name>
    <dbReference type="NCBI Taxonomy" id="407821"/>
    <lineage>
        <taxon>Eukaryota</taxon>
        <taxon>Metazoa</taxon>
        <taxon>Ecdysozoa</taxon>
        <taxon>Arthropoda</taxon>
        <taxon>Chelicerata</taxon>
        <taxon>Arachnida</taxon>
        <taxon>Araneae</taxon>
        <taxon>Araneomorphae</taxon>
        <taxon>Entelegynae</taxon>
        <taxon>Eresoidea</taxon>
        <taxon>Eresidae</taxon>
        <taxon>Stegodyphus</taxon>
    </lineage>
</organism>
<evidence type="ECO:0000313" key="1">
    <source>
        <dbReference type="EMBL" id="KFM79284.1"/>
    </source>
</evidence>
<name>A0A087UPJ5_STEMI</name>
<feature type="non-terminal residue" evidence="1">
    <location>
        <position position="46"/>
    </location>
</feature>
<sequence length="46" mass="5621">MCCFLEKAIKLVLQTSLPKSTRRHWIFRYFPVCTERLCESSEKFFF</sequence>
<proteinExistence type="predicted"/>
<dbReference type="AlphaFoldDB" id="A0A087UPJ5"/>
<dbReference type="Proteomes" id="UP000054359">
    <property type="component" value="Unassembled WGS sequence"/>
</dbReference>